<comment type="caution">
    <text evidence="6">The sequence shown here is derived from an EMBL/GenBank/DDBJ whole genome shotgun (WGS) entry which is preliminary data.</text>
</comment>
<gene>
    <name evidence="6" type="ORF">ATE35_04655</name>
</gene>
<evidence type="ECO:0000256" key="1">
    <source>
        <dbReference type="ARBA" id="ARBA00004141"/>
    </source>
</evidence>
<feature type="transmembrane region" description="Helical" evidence="5">
    <location>
        <begin position="109"/>
        <end position="131"/>
    </location>
</feature>
<dbReference type="Proteomes" id="UP000192789">
    <property type="component" value="Unassembled WGS sequence"/>
</dbReference>
<dbReference type="Pfam" id="PF02361">
    <property type="entry name" value="CbiQ"/>
    <property type="match status" value="1"/>
</dbReference>
<reference evidence="6 7" key="1">
    <citation type="journal article" date="2016" name="PLoS ONE">
        <title>Comparative Genomics Analysis of Streptococcus tigurinus Strains Identifies Genetic Elements Specifically and Uniquely Present in Highly Virulent Strains.</title>
        <authorList>
            <person name="Diene S.M."/>
            <person name="Francois P."/>
            <person name="Zbinden A."/>
            <person name="Entenza J.M."/>
            <person name="Resch G."/>
        </authorList>
    </citation>
    <scope>NUCLEOTIDE SEQUENCE [LARGE SCALE GENOMIC DNA]</scope>
    <source>
        <strain evidence="6 7">AZ_14</strain>
    </source>
</reference>
<dbReference type="AlphaFoldDB" id="A0A1X0WVI3"/>
<sequence length="231" mass="26222">MRKISFAVITKIWGFICVLIAIYMGKDVVFSCILTIATFLYLGIQGKWKIVFDYGIFYILLGILLYAIQRFGLHMLIFSEFYVLMLWNLSPAFLVSWDLITTPPGKISAFLSSIHLPTSVILGVLVVFRFFPTMKSELRSVYLSMKNRNLTGLKQILKAPAKTCEYVLIPLLVRILMIADQLSVSAIARGGESPGKRSSYYESKIEITDIFAMILWFALISGYLWIGGMRI</sequence>
<evidence type="ECO:0000256" key="2">
    <source>
        <dbReference type="ARBA" id="ARBA00022692"/>
    </source>
</evidence>
<dbReference type="GeneID" id="89620825"/>
<dbReference type="PANTHER" id="PTHR33514">
    <property type="entry name" value="PROTEIN ABCI12, CHLOROPLASTIC"/>
    <property type="match status" value="1"/>
</dbReference>
<feature type="transmembrane region" description="Helical" evidence="5">
    <location>
        <begin position="75"/>
        <end position="97"/>
    </location>
</feature>
<evidence type="ECO:0000313" key="7">
    <source>
        <dbReference type="Proteomes" id="UP000192789"/>
    </source>
</evidence>
<accession>A0A1X0WVI3</accession>
<keyword evidence="3 5" id="KW-1133">Transmembrane helix</keyword>
<feature type="transmembrane region" description="Helical" evidence="5">
    <location>
        <begin position="50"/>
        <end position="68"/>
    </location>
</feature>
<dbReference type="EMBL" id="LNVG01000002">
    <property type="protein sequence ID" value="ORJ30817.1"/>
    <property type="molecule type" value="Genomic_DNA"/>
</dbReference>
<dbReference type="PANTHER" id="PTHR33514:SF13">
    <property type="entry name" value="PROTEIN ABCI12, CHLOROPLASTIC"/>
    <property type="match status" value="1"/>
</dbReference>
<dbReference type="CDD" id="cd16914">
    <property type="entry name" value="EcfT"/>
    <property type="match status" value="1"/>
</dbReference>
<evidence type="ECO:0000256" key="4">
    <source>
        <dbReference type="ARBA" id="ARBA00023136"/>
    </source>
</evidence>
<protein>
    <submittedName>
        <fullName evidence="6">Cobalt transporter</fullName>
    </submittedName>
</protein>
<proteinExistence type="predicted"/>
<dbReference type="InterPro" id="IPR003339">
    <property type="entry name" value="ABC/ECF_trnsptr_transmembrane"/>
</dbReference>
<comment type="subcellular location">
    <subcellularLocation>
        <location evidence="1">Membrane</location>
        <topology evidence="1">Multi-pass membrane protein</topology>
    </subcellularLocation>
</comment>
<feature type="transmembrane region" description="Helical" evidence="5">
    <location>
        <begin position="207"/>
        <end position="226"/>
    </location>
</feature>
<feature type="transmembrane region" description="Helical" evidence="5">
    <location>
        <begin position="12"/>
        <end position="44"/>
    </location>
</feature>
<evidence type="ECO:0000256" key="3">
    <source>
        <dbReference type="ARBA" id="ARBA00022989"/>
    </source>
</evidence>
<evidence type="ECO:0000313" key="6">
    <source>
        <dbReference type="EMBL" id="ORJ30817.1"/>
    </source>
</evidence>
<name>A0A1X0WVI3_STROR</name>
<keyword evidence="4 5" id="KW-0472">Membrane</keyword>
<organism evidence="6 7">
    <name type="scientific">Streptococcus oralis subsp. tigurinus</name>
    <dbReference type="NCBI Taxonomy" id="1077464"/>
    <lineage>
        <taxon>Bacteria</taxon>
        <taxon>Bacillati</taxon>
        <taxon>Bacillota</taxon>
        <taxon>Bacilli</taxon>
        <taxon>Lactobacillales</taxon>
        <taxon>Streptococcaceae</taxon>
        <taxon>Streptococcus</taxon>
    </lineage>
</organism>
<keyword evidence="2 5" id="KW-0812">Transmembrane</keyword>
<evidence type="ECO:0000256" key="5">
    <source>
        <dbReference type="SAM" id="Phobius"/>
    </source>
</evidence>
<dbReference type="GO" id="GO:0005886">
    <property type="term" value="C:plasma membrane"/>
    <property type="evidence" value="ECO:0007669"/>
    <property type="project" value="TreeGrafter"/>
</dbReference>
<dbReference type="RefSeq" id="WP_009346318.1">
    <property type="nucleotide sequence ID" value="NZ_LNVG01000002.1"/>
</dbReference>